<gene>
    <name evidence="9" type="ORF">CEUTPL_LOCUS7911</name>
</gene>
<dbReference type="Gene3D" id="3.40.50.1820">
    <property type="entry name" value="alpha/beta hydrolase"/>
    <property type="match status" value="1"/>
</dbReference>
<dbReference type="EC" id="3.4.16.-" evidence="7"/>
<evidence type="ECO:0000256" key="6">
    <source>
        <dbReference type="ARBA" id="ARBA00023180"/>
    </source>
</evidence>
<feature type="signal peptide" evidence="8">
    <location>
        <begin position="1"/>
        <end position="15"/>
    </location>
</feature>
<dbReference type="PANTHER" id="PTHR11802">
    <property type="entry name" value="SERINE PROTEASE FAMILY S10 SERINE CARBOXYPEPTIDASE"/>
    <property type="match status" value="1"/>
</dbReference>
<evidence type="ECO:0000256" key="3">
    <source>
        <dbReference type="ARBA" id="ARBA00022670"/>
    </source>
</evidence>
<dbReference type="PANTHER" id="PTHR11802:SF472">
    <property type="entry name" value="SERINE CARBOXYPEPTIDASE CPVL-RELATED"/>
    <property type="match status" value="1"/>
</dbReference>
<evidence type="ECO:0000256" key="5">
    <source>
        <dbReference type="ARBA" id="ARBA00022801"/>
    </source>
</evidence>
<evidence type="ECO:0000313" key="10">
    <source>
        <dbReference type="Proteomes" id="UP001152799"/>
    </source>
</evidence>
<dbReference type="PROSITE" id="PS00560">
    <property type="entry name" value="CARBOXYPEPT_SER_HIS"/>
    <property type="match status" value="1"/>
</dbReference>
<organism evidence="9 10">
    <name type="scientific">Ceutorhynchus assimilis</name>
    <name type="common">cabbage seed weevil</name>
    <dbReference type="NCBI Taxonomy" id="467358"/>
    <lineage>
        <taxon>Eukaryota</taxon>
        <taxon>Metazoa</taxon>
        <taxon>Ecdysozoa</taxon>
        <taxon>Arthropoda</taxon>
        <taxon>Hexapoda</taxon>
        <taxon>Insecta</taxon>
        <taxon>Pterygota</taxon>
        <taxon>Neoptera</taxon>
        <taxon>Endopterygota</taxon>
        <taxon>Coleoptera</taxon>
        <taxon>Polyphaga</taxon>
        <taxon>Cucujiformia</taxon>
        <taxon>Curculionidae</taxon>
        <taxon>Ceutorhynchinae</taxon>
        <taxon>Ceutorhynchus</taxon>
    </lineage>
</organism>
<evidence type="ECO:0000256" key="2">
    <source>
        <dbReference type="ARBA" id="ARBA00022645"/>
    </source>
</evidence>
<dbReference type="AlphaFoldDB" id="A0A9N9QPY3"/>
<dbReference type="EMBL" id="OU892280">
    <property type="protein sequence ID" value="CAG9767346.1"/>
    <property type="molecule type" value="Genomic_DNA"/>
</dbReference>
<evidence type="ECO:0000313" key="9">
    <source>
        <dbReference type="EMBL" id="CAG9767346.1"/>
    </source>
</evidence>
<dbReference type="Proteomes" id="UP001152799">
    <property type="component" value="Chromosome 4"/>
</dbReference>
<keyword evidence="4 8" id="KW-0732">Signal</keyword>
<comment type="similarity">
    <text evidence="1 7">Belongs to the peptidase S10 family.</text>
</comment>
<sequence>MKVLLVFCLMAAASASVRFPNLKKSPTEDKPLSQDVGEPLILTPYLEANKTREAREAAQVNSEAFKNVSSYSGFLTVDKENNGNLFFWFFKSEGNYEEDPVLVWLQGGPGGTSLYGLFVEIGPFGVTNGKVVSRDISWHKNHSVLYIDNPIGTGFSFTDGDYVTNQTQVGDHLYKFLTQFFTMFPEIQRNEFYVSGESYAGKYVPAIGYTIHKNNPTASVKINLKGLLIGNGLSDPKHQFKFGALLYQLGLIDKNAADLYENYENLTSQSIDFENYEFAAYSWNQLIGTLFSKYTALPNIYDFVSDVDDSPTEWQDFVKTAEIRKALHVGNRTFNYQSDPVYESLSNDIPKSVAPWVSELLSHYRILIFNGQLDIIVAYSSTVNYLQNLNFSSSAEYAEAERKIWSVSNRVAGYVKNAGNLTEVMVRDAGHMVPKDQPEAAYDLVYKFIRGQAIGVK</sequence>
<evidence type="ECO:0000256" key="7">
    <source>
        <dbReference type="RuleBase" id="RU361156"/>
    </source>
</evidence>
<evidence type="ECO:0000256" key="8">
    <source>
        <dbReference type="SAM" id="SignalP"/>
    </source>
</evidence>
<feature type="chain" id="PRO_5040230072" description="Carboxypeptidase" evidence="8">
    <location>
        <begin position="16"/>
        <end position="457"/>
    </location>
</feature>
<dbReference type="InterPro" id="IPR018202">
    <property type="entry name" value="Ser_caboxypep_ser_AS"/>
</dbReference>
<name>A0A9N9QPY3_9CUCU</name>
<dbReference type="InterPro" id="IPR033124">
    <property type="entry name" value="Ser_caboxypep_his_AS"/>
</dbReference>
<dbReference type="OrthoDB" id="443318at2759"/>
<keyword evidence="5 7" id="KW-0378">Hydrolase</keyword>
<dbReference type="PRINTS" id="PR00724">
    <property type="entry name" value="CRBOXYPTASEC"/>
</dbReference>
<evidence type="ECO:0000256" key="4">
    <source>
        <dbReference type="ARBA" id="ARBA00022729"/>
    </source>
</evidence>
<reference evidence="9" key="1">
    <citation type="submission" date="2022-01" db="EMBL/GenBank/DDBJ databases">
        <authorList>
            <person name="King R."/>
        </authorList>
    </citation>
    <scope>NUCLEOTIDE SEQUENCE</scope>
</reference>
<keyword evidence="3 7" id="KW-0645">Protease</keyword>
<dbReference type="GO" id="GO:0006508">
    <property type="term" value="P:proteolysis"/>
    <property type="evidence" value="ECO:0007669"/>
    <property type="project" value="UniProtKB-KW"/>
</dbReference>
<dbReference type="PROSITE" id="PS00131">
    <property type="entry name" value="CARBOXYPEPT_SER_SER"/>
    <property type="match status" value="1"/>
</dbReference>
<dbReference type="SUPFAM" id="SSF53474">
    <property type="entry name" value="alpha/beta-Hydrolases"/>
    <property type="match status" value="1"/>
</dbReference>
<dbReference type="InterPro" id="IPR001563">
    <property type="entry name" value="Peptidase_S10"/>
</dbReference>
<dbReference type="InterPro" id="IPR029058">
    <property type="entry name" value="AB_hydrolase_fold"/>
</dbReference>
<evidence type="ECO:0000256" key="1">
    <source>
        <dbReference type="ARBA" id="ARBA00009431"/>
    </source>
</evidence>
<protein>
    <recommendedName>
        <fullName evidence="7">Carboxypeptidase</fullName>
        <ecNumber evidence="7">3.4.16.-</ecNumber>
    </recommendedName>
</protein>
<dbReference type="GO" id="GO:0004185">
    <property type="term" value="F:serine-type carboxypeptidase activity"/>
    <property type="evidence" value="ECO:0007669"/>
    <property type="project" value="UniProtKB-UniRule"/>
</dbReference>
<keyword evidence="6" id="KW-0325">Glycoprotein</keyword>
<keyword evidence="10" id="KW-1185">Reference proteome</keyword>
<dbReference type="Pfam" id="PF00450">
    <property type="entry name" value="Peptidase_S10"/>
    <property type="match status" value="1"/>
</dbReference>
<proteinExistence type="inferred from homology"/>
<keyword evidence="2 7" id="KW-0121">Carboxypeptidase</keyword>
<accession>A0A9N9QPY3</accession>